<evidence type="ECO:0000259" key="1">
    <source>
        <dbReference type="Pfam" id="PF18823"/>
    </source>
</evidence>
<organism evidence="2 3">
    <name type="scientific">Spartinivicinus marinus</name>
    <dbReference type="NCBI Taxonomy" id="2994442"/>
    <lineage>
        <taxon>Bacteria</taxon>
        <taxon>Pseudomonadati</taxon>
        <taxon>Pseudomonadota</taxon>
        <taxon>Gammaproteobacteria</taxon>
        <taxon>Oceanospirillales</taxon>
        <taxon>Zooshikellaceae</taxon>
        <taxon>Spartinivicinus</taxon>
    </lineage>
</organism>
<accession>A0A853I6B8</accession>
<gene>
    <name evidence="2" type="ORF">H0A36_25930</name>
</gene>
<protein>
    <recommendedName>
        <fullName evidence="1">Inorganic pyrophosphatase domain-containing protein</fullName>
    </recommendedName>
</protein>
<sequence>MYRFKIQHYLGDPITITLDAEWEQKATATIEGPDFDSFLVTDYMRHHGYTPFGKTAEFPRLAPMDIHCTYSTSPEFEFELLEGDLLPYPPSPGLSKDSLPPAEYYDHLFPAYKQKIQFKSFEVYITQQPGDILQGYTDSGEPWQRKVTHSLGYMRDTSQSVSLDIIVGHQMESERVFMAKPPGEYPVYLLGFSDKAEATRIFHHHYPSDDQTPLYKLSEDSFATMLDFIGSDNDEVID</sequence>
<reference evidence="2 3" key="1">
    <citation type="submission" date="2020-07" db="EMBL/GenBank/DDBJ databases">
        <title>Endozoicomonas sp. nov., isolated from sediment.</title>
        <authorList>
            <person name="Gu T."/>
        </authorList>
    </citation>
    <scope>NUCLEOTIDE SEQUENCE [LARGE SCALE GENOMIC DNA]</scope>
    <source>
        <strain evidence="2 3">SM1973</strain>
    </source>
</reference>
<dbReference type="Proteomes" id="UP000569732">
    <property type="component" value="Unassembled WGS sequence"/>
</dbReference>
<evidence type="ECO:0000313" key="2">
    <source>
        <dbReference type="EMBL" id="NYZ69460.1"/>
    </source>
</evidence>
<comment type="caution">
    <text evidence="2">The sequence shown here is derived from an EMBL/GenBank/DDBJ whole genome shotgun (WGS) entry which is preliminary data.</text>
</comment>
<dbReference type="EMBL" id="JACCKB010000088">
    <property type="protein sequence ID" value="NYZ69460.1"/>
    <property type="molecule type" value="Genomic_DNA"/>
</dbReference>
<dbReference type="InterPro" id="IPR041595">
    <property type="entry name" value="Inorganic_Pase"/>
</dbReference>
<evidence type="ECO:0000313" key="3">
    <source>
        <dbReference type="Proteomes" id="UP000569732"/>
    </source>
</evidence>
<feature type="domain" description="Inorganic pyrophosphatase" evidence="1">
    <location>
        <begin position="113"/>
        <end position="225"/>
    </location>
</feature>
<dbReference type="Pfam" id="PF18823">
    <property type="entry name" value="InPase"/>
    <property type="match status" value="1"/>
</dbReference>
<dbReference type="RefSeq" id="WP_180571449.1">
    <property type="nucleotide sequence ID" value="NZ_JACCKB010000088.1"/>
</dbReference>
<name>A0A853I6B8_9GAMM</name>
<dbReference type="AlphaFoldDB" id="A0A853I6B8"/>
<keyword evidence="3" id="KW-1185">Reference proteome</keyword>
<proteinExistence type="predicted"/>